<accession>A0A8D9FSF4</accession>
<proteinExistence type="predicted"/>
<protein>
    <submittedName>
        <fullName evidence="1">Uncharacterized protein</fullName>
    </submittedName>
</protein>
<evidence type="ECO:0000313" key="1">
    <source>
        <dbReference type="EMBL" id="CAG7581344.1"/>
    </source>
</evidence>
<sequence length="166" mass="19126">MYNFVSSHIINQEFKKSKYYKVNLGRALSVKENDRRVFRVNDEDLFVKFYLQKYNAVAYSEGTIGQINFLVDHHIKGDIIVVFYKEKDFLFEHNTKLLQSKGIDGYIGSFIEEIETTYADELELAEDISIEDSSEGNSGKISINPGDVSYEDIKKYVKQNGPIKKG</sequence>
<organism evidence="1">
    <name type="scientific">uncultured marine phage</name>
    <dbReference type="NCBI Taxonomy" id="707152"/>
    <lineage>
        <taxon>Viruses</taxon>
        <taxon>environmental samples</taxon>
    </lineage>
</organism>
<gene>
    <name evidence="1" type="ORF">SLAVMIC_00795</name>
</gene>
<dbReference type="EMBL" id="OU342829">
    <property type="protein sequence ID" value="CAG7581344.1"/>
    <property type="molecule type" value="Genomic_DNA"/>
</dbReference>
<reference evidence="1" key="1">
    <citation type="submission" date="2021-06" db="EMBL/GenBank/DDBJ databases">
        <authorList>
            <person name="Gannon L."/>
            <person name="Redgwell R T."/>
            <person name="Michniewski S."/>
            <person name="Harrison D C."/>
            <person name="Millard A."/>
        </authorList>
    </citation>
    <scope>NUCLEOTIDE SEQUENCE</scope>
</reference>
<name>A0A8D9FSF4_9VIRU</name>